<dbReference type="GO" id="GO:0019748">
    <property type="term" value="P:secondary metabolic process"/>
    <property type="evidence" value="ECO:0007669"/>
    <property type="project" value="TreeGrafter"/>
</dbReference>
<dbReference type="GO" id="GO:0016831">
    <property type="term" value="F:carboxy-lyase activity"/>
    <property type="evidence" value="ECO:0007669"/>
    <property type="project" value="InterPro"/>
</dbReference>
<dbReference type="Pfam" id="PF04909">
    <property type="entry name" value="Amidohydro_2"/>
    <property type="match status" value="1"/>
</dbReference>
<evidence type="ECO:0000313" key="3">
    <source>
        <dbReference type="EMBL" id="NGY06986.1"/>
    </source>
</evidence>
<name>A0A6M2BWL8_9GAMM</name>
<dbReference type="AlphaFoldDB" id="A0A6M2BWL8"/>
<keyword evidence="3" id="KW-0378">Hydrolase</keyword>
<dbReference type="SUPFAM" id="SSF51556">
    <property type="entry name" value="Metallo-dependent hydrolases"/>
    <property type="match status" value="1"/>
</dbReference>
<proteinExistence type="predicted"/>
<keyword evidence="1" id="KW-0456">Lyase</keyword>
<keyword evidence="4" id="KW-1185">Reference proteome</keyword>
<dbReference type="RefSeq" id="WP_166261579.1">
    <property type="nucleotide sequence ID" value="NZ_JAAMOW010000012.1"/>
</dbReference>
<evidence type="ECO:0000259" key="2">
    <source>
        <dbReference type="Pfam" id="PF04909"/>
    </source>
</evidence>
<evidence type="ECO:0000313" key="4">
    <source>
        <dbReference type="Proteomes" id="UP000472676"/>
    </source>
</evidence>
<dbReference type="InterPro" id="IPR006680">
    <property type="entry name" value="Amidohydro-rel"/>
</dbReference>
<dbReference type="Proteomes" id="UP000472676">
    <property type="component" value="Unassembled WGS sequence"/>
</dbReference>
<dbReference type="InterPro" id="IPR032465">
    <property type="entry name" value="ACMSD"/>
</dbReference>
<dbReference type="PANTHER" id="PTHR21240">
    <property type="entry name" value="2-AMINO-3-CARBOXYLMUCONATE-6-SEMIALDEHYDE DECARBOXYLASE"/>
    <property type="match status" value="1"/>
</dbReference>
<comment type="caution">
    <text evidence="3">The sequence shown here is derived from an EMBL/GenBank/DDBJ whole genome shotgun (WGS) entry which is preliminary data.</text>
</comment>
<dbReference type="GO" id="GO:0005737">
    <property type="term" value="C:cytoplasm"/>
    <property type="evidence" value="ECO:0007669"/>
    <property type="project" value="TreeGrafter"/>
</dbReference>
<accession>A0A6M2BWL8</accession>
<dbReference type="GO" id="GO:0016787">
    <property type="term" value="F:hydrolase activity"/>
    <property type="evidence" value="ECO:0007669"/>
    <property type="project" value="UniProtKB-KW"/>
</dbReference>
<organism evidence="3 4">
    <name type="scientific">Solimonas terrae</name>
    <dbReference type="NCBI Taxonomy" id="1396819"/>
    <lineage>
        <taxon>Bacteria</taxon>
        <taxon>Pseudomonadati</taxon>
        <taxon>Pseudomonadota</taxon>
        <taxon>Gammaproteobacteria</taxon>
        <taxon>Nevskiales</taxon>
        <taxon>Nevskiaceae</taxon>
        <taxon>Solimonas</taxon>
    </lineage>
</organism>
<gene>
    <name evidence="3" type="ORF">G7Y85_19605</name>
</gene>
<dbReference type="InterPro" id="IPR032466">
    <property type="entry name" value="Metal_Hydrolase"/>
</dbReference>
<dbReference type="Gene3D" id="3.20.20.140">
    <property type="entry name" value="Metal-dependent hydrolases"/>
    <property type="match status" value="1"/>
</dbReference>
<dbReference type="EMBL" id="JAAMOW010000012">
    <property type="protein sequence ID" value="NGY06986.1"/>
    <property type="molecule type" value="Genomic_DNA"/>
</dbReference>
<evidence type="ECO:0000256" key="1">
    <source>
        <dbReference type="ARBA" id="ARBA00023239"/>
    </source>
</evidence>
<protein>
    <submittedName>
        <fullName evidence="3">Amidohydrolase family protein</fullName>
    </submittedName>
</protein>
<sequence>MNATDHSACYQLPGPVAAFSGQINDVDSHECTPIGCWVDEFGSAIAPLRDACARIAAVQAGREVGDVVEVPPPQLDDAPIDAHSVWNLKMESAPGAADLGRRIEVLDFIGVKRQIMFPGAAPIFAHALLNKADDPTVFASITDDRKGYAIRMVDVYNDWCARKSREQDRVRPTAILIGDTPDELYARMKRLIDAGVRQFMISPDTPPGGVSPADPVLDRVWALAAAARTPILAHIAISENFLKTLVWRDAPAFKGWMLGGEFSLDPWTLSNIHLAVQNYVMTMVLGGVFERHPNLKFGTAEFTAHWVGPLAENMDRWYKNAPFQGNKGDRPLKKDPSEYLRQNLRVMAFEFEPVGKYIDQFGLEEVYCYASDFPHHEGGKDPIGNFLKSLEGHSEATLRKFFVENGKAVLPD</sequence>
<feature type="domain" description="Amidohydrolase-related" evidence="2">
    <location>
        <begin position="149"/>
        <end position="410"/>
    </location>
</feature>
<dbReference type="PANTHER" id="PTHR21240:SF28">
    <property type="entry name" value="ISO-OROTATE DECARBOXYLASE (EUROFUNG)"/>
    <property type="match status" value="1"/>
</dbReference>
<reference evidence="3 4" key="1">
    <citation type="journal article" date="2014" name="Int. J. Syst. Evol. Microbiol.">
        <title>Solimonas terrae sp. nov., isolated from soil.</title>
        <authorList>
            <person name="Kim S.J."/>
            <person name="Moon J.Y."/>
            <person name="Weon H.Y."/>
            <person name="Ahn J.H."/>
            <person name="Chen W.M."/>
            <person name="Kwon S.W."/>
        </authorList>
    </citation>
    <scope>NUCLEOTIDE SEQUENCE [LARGE SCALE GENOMIC DNA]</scope>
    <source>
        <strain evidence="3 4">KIS83-12</strain>
    </source>
</reference>